<feature type="chain" id="PRO_5003000400" evidence="1">
    <location>
        <begin position="24"/>
        <end position="735"/>
    </location>
</feature>
<dbReference type="Proteomes" id="UP000000517">
    <property type="component" value="Chromosome"/>
</dbReference>
<dbReference type="HOGENOM" id="CLU_022527_0_0_0"/>
<evidence type="ECO:0000313" key="2">
    <source>
        <dbReference type="EMBL" id="ACX75105.1"/>
    </source>
</evidence>
<evidence type="ECO:0000313" key="3">
    <source>
        <dbReference type="EMBL" id="ADL27031.1"/>
    </source>
</evidence>
<evidence type="ECO:0000313" key="4">
    <source>
        <dbReference type="Proteomes" id="UP000000517"/>
    </source>
</evidence>
<protein>
    <submittedName>
        <fullName evidence="3">Putative lipoprotein</fullName>
    </submittedName>
</protein>
<dbReference type="Proteomes" id="UP000001497">
    <property type="component" value="Chromosome"/>
</dbReference>
<evidence type="ECO:0000256" key="1">
    <source>
        <dbReference type="SAM" id="SignalP"/>
    </source>
</evidence>
<dbReference type="KEGG" id="fsu:Fisuc_1508"/>
<evidence type="ECO:0000313" key="5">
    <source>
        <dbReference type="Proteomes" id="UP000001497"/>
    </source>
</evidence>
<dbReference type="STRING" id="59374.FSU_1990"/>
<sequence>MNFKSVVLTVLAALLFVACSDNGEDAVIARFDESGYQYSPRSISVVVEYLPTMKPSAVRVEVVDRQLNAVDTIELFRDTSSWNGKRFTMESQDLEYPLLRIVTEFPYGEKSKMEFSQYYLLSSKYRSYNISQNIFMALASSRFEHFVKKENYSFADAEDTVMSELSKRFSNTAYKIVTYEFPSYDVGFDDLLLYVICRHEISDSLFYSDFRKLRESYAEKGFVDTTIAITAADAWLSTFENVPTTYSLETVFRSVSRDTAVDLKNMQKEFFSQVYGIKFTTDDSIKIEKKSSAYYGKYFYYDNDGNSIYYAQWRFKNPIEDTLGLCLLKTKSLVTYKGDEYLCESGSNIWRKNVSHDELLKGYYDRCWEFSNNDAIYVRDSLYVCECDESKNCAWSDKYAGKEVPRTDSAAFAKYIAVKAVGQFGKCYTDGYGALKKLDDVYIQCIDSKWLEVDSLTYYIGHCAKDHVKGEYLGIYYGCRDFADYGAGDTVWAEIPWFVYKDDSCTEKKLKKVNSDGKNYFICEKSDGEKDDSNAEYKWRKLDSAEAIPPVINMDTCENVVPYNYLKKIYDDEYYMCEDGKWHSVDKEKLTAPEKAGDICSWALLNTVKRYDGKYYRCTAINMWYAEDVVTSVSYAYRDSLGSCDTLSNVGLHWNEETSALWSCVRSGDKYQWGKIELQEREGVSLPENIELSRFAGGTRVSPLIYTVDIDGTDYRFSAPIASVWYLTGIVEPEE</sequence>
<keyword evidence="3" id="KW-0449">Lipoprotein</keyword>
<keyword evidence="1" id="KW-0732">Signal</keyword>
<dbReference type="KEGG" id="fsc:FSU_1990"/>
<dbReference type="EMBL" id="CP002158">
    <property type="protein sequence ID" value="ADL27031.1"/>
    <property type="molecule type" value="Genomic_DNA"/>
</dbReference>
<dbReference type="PROSITE" id="PS51257">
    <property type="entry name" value="PROKAR_LIPOPROTEIN"/>
    <property type="match status" value="1"/>
</dbReference>
<proteinExistence type="predicted"/>
<accession>C9RRB9</accession>
<organism evidence="3 4">
    <name type="scientific">Fibrobacter succinogenes (strain ATCC 19169 / S85)</name>
    <dbReference type="NCBI Taxonomy" id="59374"/>
    <lineage>
        <taxon>Bacteria</taxon>
        <taxon>Pseudomonadati</taxon>
        <taxon>Fibrobacterota</taxon>
        <taxon>Fibrobacteria</taxon>
        <taxon>Fibrobacterales</taxon>
        <taxon>Fibrobacteraceae</taxon>
        <taxon>Fibrobacter</taxon>
    </lineage>
</organism>
<dbReference type="AlphaFoldDB" id="C9RRB9"/>
<keyword evidence="5" id="KW-1185">Reference proteome</keyword>
<reference evidence="4" key="2">
    <citation type="submission" date="2010-08" db="EMBL/GenBank/DDBJ databases">
        <title>Complete sequence of Fibrobacter succinogenes subsp. succinogenes S85.</title>
        <authorList>
            <person name="Durkin A.S."/>
            <person name="Nelson K.E."/>
            <person name="Morrison M."/>
            <person name="Forsberg C.W."/>
            <person name="Wilson D.B."/>
            <person name="Russell J.B."/>
            <person name="Cann I.K.O."/>
            <person name="Mackie R.I."/>
            <person name="White B.A."/>
        </authorList>
    </citation>
    <scope>NUCLEOTIDE SEQUENCE [LARGE SCALE GENOMIC DNA]</scope>
    <source>
        <strain evidence="4">ATCC 19169 / S85</strain>
    </source>
</reference>
<reference evidence="3" key="3">
    <citation type="submission" date="2010-08" db="EMBL/GenBank/DDBJ databases">
        <authorList>
            <person name="Durkin A.S."/>
            <person name="Nelson K.E."/>
            <person name="Morrison M."/>
            <person name="Forsberg C.W."/>
            <person name="Wilson D.B."/>
            <person name="Russell J.B."/>
            <person name="Cann I.K.O."/>
            <person name="Mackie R.I."/>
            <person name="White B.A."/>
        </authorList>
    </citation>
    <scope>NUCLEOTIDE SEQUENCE</scope>
    <source>
        <strain evidence="3">S85</strain>
    </source>
</reference>
<feature type="signal peptide" evidence="1">
    <location>
        <begin position="1"/>
        <end position="23"/>
    </location>
</feature>
<dbReference type="EMBL" id="CP001792">
    <property type="protein sequence ID" value="ACX75105.1"/>
    <property type="molecule type" value="Genomic_DNA"/>
</dbReference>
<reference evidence="2 5" key="1">
    <citation type="submission" date="2009-10" db="EMBL/GenBank/DDBJ databases">
        <title>Complete sequence of Fibrobacter succinogenes subsp. succinogenes S85.</title>
        <authorList>
            <consortium name="US DOE Joint Genome Institute"/>
            <person name="Lucas S."/>
            <person name="Copeland A."/>
            <person name="Lapidus A."/>
            <person name="Glavina del Rio T."/>
            <person name="Tice H."/>
            <person name="Bruce D."/>
            <person name="Goodwin L."/>
            <person name="Pitluck S."/>
            <person name="Chertkov O."/>
            <person name="Detter J.C."/>
            <person name="Han C."/>
            <person name="Tapia R."/>
            <person name="Larimer F."/>
            <person name="Land M."/>
            <person name="Hauser L."/>
            <person name="Kyrpides N."/>
            <person name="Mikhailova N."/>
            <person name="Weimer P.J."/>
            <person name="Stevenson D.M."/>
            <person name="Boyum J."/>
            <person name="Brumm P.I."/>
            <person name="Mead D."/>
        </authorList>
    </citation>
    <scope>NUCLEOTIDE SEQUENCE [LARGE SCALE GENOMIC DNA]</scope>
    <source>
        <strain evidence="5">ATCC 19169 / S85</strain>
        <strain evidence="2">S85</strain>
    </source>
</reference>
<name>C9RRB9_FIBSS</name>
<dbReference type="OrthoDB" id="9814136at2"/>
<gene>
    <name evidence="2" type="ordered locus">Fisuc_1508</name>
    <name evidence="3" type="ordered locus">FSU_1990</name>
</gene>